<protein>
    <submittedName>
        <fullName evidence="2">Uncharacterized protein</fullName>
    </submittedName>
</protein>
<dbReference type="AlphaFoldDB" id="A0A2J7ZQD7"/>
<sequence>MDAPGGLPLASLSFHALTAPGAGAARAIRAKSAAVVSVHGGPRSHPFAGPSSRAPAAPPPATAQEGRPASAEPAAHPLLRLAAAVPAALGRLVSARVTKQ</sequence>
<reference evidence="2 3" key="1">
    <citation type="journal article" date="2017" name="Mol. Biol. Evol.">
        <title>The 4-celled Tetrabaena socialis nuclear genome reveals the essential components for genetic control of cell number at the origin of multicellularity in the volvocine lineage.</title>
        <authorList>
            <person name="Featherston J."/>
            <person name="Arakaki Y."/>
            <person name="Hanschen E.R."/>
            <person name="Ferris P.J."/>
            <person name="Michod R.E."/>
            <person name="Olson B.J.S.C."/>
            <person name="Nozaki H."/>
            <person name="Durand P.M."/>
        </authorList>
    </citation>
    <scope>NUCLEOTIDE SEQUENCE [LARGE SCALE GENOMIC DNA]</scope>
    <source>
        <strain evidence="2 3">NIES-571</strain>
    </source>
</reference>
<feature type="compositionally biased region" description="Low complexity" evidence="1">
    <location>
        <begin position="46"/>
        <end position="55"/>
    </location>
</feature>
<dbReference type="Proteomes" id="UP000236333">
    <property type="component" value="Unassembled WGS sequence"/>
</dbReference>
<dbReference type="EMBL" id="PGGS01000647">
    <property type="protein sequence ID" value="PNH02483.1"/>
    <property type="molecule type" value="Genomic_DNA"/>
</dbReference>
<evidence type="ECO:0000313" key="2">
    <source>
        <dbReference type="EMBL" id="PNH02483.1"/>
    </source>
</evidence>
<feature type="non-terminal residue" evidence="2">
    <location>
        <position position="100"/>
    </location>
</feature>
<evidence type="ECO:0000256" key="1">
    <source>
        <dbReference type="SAM" id="MobiDB-lite"/>
    </source>
</evidence>
<gene>
    <name evidence="2" type="ORF">TSOC_011537</name>
</gene>
<accession>A0A2J7ZQD7</accession>
<evidence type="ECO:0000313" key="3">
    <source>
        <dbReference type="Proteomes" id="UP000236333"/>
    </source>
</evidence>
<comment type="caution">
    <text evidence="2">The sequence shown here is derived from an EMBL/GenBank/DDBJ whole genome shotgun (WGS) entry which is preliminary data.</text>
</comment>
<name>A0A2J7ZQD7_9CHLO</name>
<organism evidence="2 3">
    <name type="scientific">Tetrabaena socialis</name>
    <dbReference type="NCBI Taxonomy" id="47790"/>
    <lineage>
        <taxon>Eukaryota</taxon>
        <taxon>Viridiplantae</taxon>
        <taxon>Chlorophyta</taxon>
        <taxon>core chlorophytes</taxon>
        <taxon>Chlorophyceae</taxon>
        <taxon>CS clade</taxon>
        <taxon>Chlamydomonadales</taxon>
        <taxon>Tetrabaenaceae</taxon>
        <taxon>Tetrabaena</taxon>
    </lineage>
</organism>
<feature type="region of interest" description="Disordered" evidence="1">
    <location>
        <begin position="38"/>
        <end position="75"/>
    </location>
</feature>
<keyword evidence="3" id="KW-1185">Reference proteome</keyword>
<proteinExistence type="predicted"/>